<keyword evidence="2" id="KW-1185">Reference proteome</keyword>
<proteinExistence type="predicted"/>
<dbReference type="AlphaFoldDB" id="S8FUJ4"/>
<dbReference type="Proteomes" id="UP000015241">
    <property type="component" value="Unassembled WGS sequence"/>
</dbReference>
<dbReference type="InParanoid" id="S8FUJ4"/>
<dbReference type="HOGENOM" id="CLU_2263789_0_0_1"/>
<reference evidence="1 2" key="1">
    <citation type="journal article" date="2012" name="Science">
        <title>The Paleozoic origin of enzymatic lignin decomposition reconstructed from 31 fungal genomes.</title>
        <authorList>
            <person name="Floudas D."/>
            <person name="Binder M."/>
            <person name="Riley R."/>
            <person name="Barry K."/>
            <person name="Blanchette R.A."/>
            <person name="Henrissat B."/>
            <person name="Martinez A.T."/>
            <person name="Otillar R."/>
            <person name="Spatafora J.W."/>
            <person name="Yadav J.S."/>
            <person name="Aerts A."/>
            <person name="Benoit I."/>
            <person name="Boyd A."/>
            <person name="Carlson A."/>
            <person name="Copeland A."/>
            <person name="Coutinho P.M."/>
            <person name="de Vries R.P."/>
            <person name="Ferreira P."/>
            <person name="Findley K."/>
            <person name="Foster B."/>
            <person name="Gaskell J."/>
            <person name="Glotzer D."/>
            <person name="Gorecki P."/>
            <person name="Heitman J."/>
            <person name="Hesse C."/>
            <person name="Hori C."/>
            <person name="Igarashi K."/>
            <person name="Jurgens J.A."/>
            <person name="Kallen N."/>
            <person name="Kersten P."/>
            <person name="Kohler A."/>
            <person name="Kuees U."/>
            <person name="Kumar T.K.A."/>
            <person name="Kuo A."/>
            <person name="LaButti K."/>
            <person name="Larrondo L.F."/>
            <person name="Lindquist E."/>
            <person name="Ling A."/>
            <person name="Lombard V."/>
            <person name="Lucas S."/>
            <person name="Lundell T."/>
            <person name="Martin R."/>
            <person name="McLaughlin D.J."/>
            <person name="Morgenstern I."/>
            <person name="Morin E."/>
            <person name="Murat C."/>
            <person name="Nagy L.G."/>
            <person name="Nolan M."/>
            <person name="Ohm R.A."/>
            <person name="Patyshakuliyeva A."/>
            <person name="Rokas A."/>
            <person name="Ruiz-Duenas F.J."/>
            <person name="Sabat G."/>
            <person name="Salamov A."/>
            <person name="Samejima M."/>
            <person name="Schmutz J."/>
            <person name="Slot J.C."/>
            <person name="St John F."/>
            <person name="Stenlid J."/>
            <person name="Sun H."/>
            <person name="Sun S."/>
            <person name="Syed K."/>
            <person name="Tsang A."/>
            <person name="Wiebenga A."/>
            <person name="Young D."/>
            <person name="Pisabarro A."/>
            <person name="Eastwood D.C."/>
            <person name="Martin F."/>
            <person name="Cullen D."/>
            <person name="Grigoriev I.V."/>
            <person name="Hibbett D.S."/>
        </authorList>
    </citation>
    <scope>NUCLEOTIDE SEQUENCE</scope>
    <source>
        <strain evidence="2">FP-58527</strain>
    </source>
</reference>
<organism evidence="1 2">
    <name type="scientific">Fomitopsis schrenkii</name>
    <name type="common">Brown rot fungus</name>
    <dbReference type="NCBI Taxonomy" id="2126942"/>
    <lineage>
        <taxon>Eukaryota</taxon>
        <taxon>Fungi</taxon>
        <taxon>Dikarya</taxon>
        <taxon>Basidiomycota</taxon>
        <taxon>Agaricomycotina</taxon>
        <taxon>Agaricomycetes</taxon>
        <taxon>Polyporales</taxon>
        <taxon>Fomitopsis</taxon>
    </lineage>
</organism>
<evidence type="ECO:0000313" key="2">
    <source>
        <dbReference type="Proteomes" id="UP000015241"/>
    </source>
</evidence>
<accession>S8FUJ4</accession>
<sequence length="103" mass="11221">MAWQPALDGEFVARFASPDWGGGQRHRVVAHGIDRTEQFLEDLAVARSGICLPLAPDLTQQVLDAYSDDPRTGIPADLGCTRLDDPFGAQHVFPPPHLHVSAH</sequence>
<dbReference type="EMBL" id="KE504139">
    <property type="protein sequence ID" value="EPT01905.1"/>
    <property type="molecule type" value="Genomic_DNA"/>
</dbReference>
<evidence type="ECO:0000313" key="1">
    <source>
        <dbReference type="EMBL" id="EPT01905.1"/>
    </source>
</evidence>
<name>S8FUJ4_FOMSC</name>
<gene>
    <name evidence="1" type="ORF">FOMPIDRAFT_1048498</name>
</gene>
<protein>
    <submittedName>
        <fullName evidence="1">Uncharacterized protein</fullName>
    </submittedName>
</protein>